<evidence type="ECO:0000313" key="14">
    <source>
        <dbReference type="EMBL" id="HIT95132.1"/>
    </source>
</evidence>
<dbReference type="Proteomes" id="UP000824160">
    <property type="component" value="Unassembled WGS sequence"/>
</dbReference>
<dbReference type="AlphaFoldDB" id="A0A9D1H756"/>
<dbReference type="PIRSF" id="PIRSF006603">
    <property type="entry name" value="DinF"/>
    <property type="match status" value="1"/>
</dbReference>
<feature type="transmembrane region" description="Helical" evidence="13">
    <location>
        <begin position="164"/>
        <end position="184"/>
    </location>
</feature>
<evidence type="ECO:0000256" key="4">
    <source>
        <dbReference type="ARBA" id="ARBA00020268"/>
    </source>
</evidence>
<evidence type="ECO:0000256" key="8">
    <source>
        <dbReference type="ARBA" id="ARBA00022692"/>
    </source>
</evidence>
<evidence type="ECO:0000256" key="13">
    <source>
        <dbReference type="SAM" id="Phobius"/>
    </source>
</evidence>
<gene>
    <name evidence="14" type="ORF">IAC43_08090</name>
</gene>
<feature type="transmembrane region" description="Helical" evidence="13">
    <location>
        <begin position="136"/>
        <end position="157"/>
    </location>
</feature>
<evidence type="ECO:0000256" key="10">
    <source>
        <dbReference type="ARBA" id="ARBA00023065"/>
    </source>
</evidence>
<evidence type="ECO:0000256" key="12">
    <source>
        <dbReference type="ARBA" id="ARBA00031636"/>
    </source>
</evidence>
<keyword evidence="9 13" id="KW-1133">Transmembrane helix</keyword>
<proteinExistence type="inferred from homology"/>
<dbReference type="InterPro" id="IPR002528">
    <property type="entry name" value="MATE_fam"/>
</dbReference>
<sequence length="457" mass="50247">MQIFVRDRSFYKKLITIALPISLQSLITIGVNMMDNIMLGRLGEVAMSAASQANQVFSLFQIFCMGMGMGASVLISRYYGMGDYLSLKKSVTIMYRLLLCLGTLFTVAAIVAPGFLMSLYTNEEAVIYEGIRYYRWSIPCFLLQGLSLTTTIVLRSIGKVHIPLYTSIGAFFLNVGANYVFIFGKFGAPEMGVAGAALGTLISRTFEFAIICGYFWVKEKQIGYRVRDFFCRCGAIWGDYIRICIPVLISDGLLGLGNTAVAMVYGRLGSSFVSANSIAAVTMQLTTVLIQGMSNASAIITGHTLGEGKVRQAQEQGYTFLALGSIFGLVAAGIIIVIAGPVIGFYKITEETRGIAFQLMDAVAVIVFFQAMNSILTKGVLRGGGDTKFLMVADILFLWVVSIPLGCLAGFVWDFPAFWIYFCIRIDQVIKAVWCIWRLKSGKWIKKIDSHLEEETA</sequence>
<evidence type="ECO:0000256" key="3">
    <source>
        <dbReference type="ARBA" id="ARBA00010199"/>
    </source>
</evidence>
<keyword evidence="6" id="KW-0050">Antiport</keyword>
<evidence type="ECO:0000256" key="5">
    <source>
        <dbReference type="ARBA" id="ARBA00022448"/>
    </source>
</evidence>
<accession>A0A9D1H756</accession>
<feature type="transmembrane region" description="Helical" evidence="13">
    <location>
        <begin position="418"/>
        <end position="437"/>
    </location>
</feature>
<dbReference type="GO" id="GO:0042910">
    <property type="term" value="F:xenobiotic transmembrane transporter activity"/>
    <property type="evidence" value="ECO:0007669"/>
    <property type="project" value="InterPro"/>
</dbReference>
<organism evidence="14 15">
    <name type="scientific">Candidatus Faecivivens stercoripullorum</name>
    <dbReference type="NCBI Taxonomy" id="2840805"/>
    <lineage>
        <taxon>Bacteria</taxon>
        <taxon>Bacillati</taxon>
        <taxon>Bacillota</taxon>
        <taxon>Clostridia</taxon>
        <taxon>Eubacteriales</taxon>
        <taxon>Oscillospiraceae</taxon>
        <taxon>Oscillospiraceae incertae sedis</taxon>
        <taxon>Candidatus Faecivivens</taxon>
    </lineage>
</organism>
<name>A0A9D1H756_9FIRM</name>
<dbReference type="GO" id="GO:0005886">
    <property type="term" value="C:plasma membrane"/>
    <property type="evidence" value="ECO:0007669"/>
    <property type="project" value="UniProtKB-SubCell"/>
</dbReference>
<keyword evidence="8 13" id="KW-0812">Transmembrane</keyword>
<evidence type="ECO:0000256" key="2">
    <source>
        <dbReference type="ARBA" id="ARBA00004651"/>
    </source>
</evidence>
<dbReference type="NCBIfam" id="TIGR00797">
    <property type="entry name" value="matE"/>
    <property type="match status" value="1"/>
</dbReference>
<dbReference type="PANTHER" id="PTHR43298:SF2">
    <property type="entry name" value="FMN_FAD EXPORTER YEEO-RELATED"/>
    <property type="match status" value="1"/>
</dbReference>
<feature type="transmembrane region" description="Helical" evidence="13">
    <location>
        <begin position="318"/>
        <end position="343"/>
    </location>
</feature>
<feature type="transmembrane region" description="Helical" evidence="13">
    <location>
        <begin position="355"/>
        <end position="377"/>
    </location>
</feature>
<dbReference type="InterPro" id="IPR048279">
    <property type="entry name" value="MdtK-like"/>
</dbReference>
<dbReference type="CDD" id="cd13134">
    <property type="entry name" value="MATE_like_8"/>
    <property type="match status" value="1"/>
</dbReference>
<feature type="transmembrane region" description="Helical" evidence="13">
    <location>
        <begin position="14"/>
        <end position="34"/>
    </location>
</feature>
<keyword evidence="7" id="KW-1003">Cell membrane</keyword>
<dbReference type="GO" id="GO:0006811">
    <property type="term" value="P:monoatomic ion transport"/>
    <property type="evidence" value="ECO:0007669"/>
    <property type="project" value="UniProtKB-KW"/>
</dbReference>
<comment type="function">
    <text evidence="1">Multidrug efflux pump.</text>
</comment>
<dbReference type="EMBL" id="DVLW01000222">
    <property type="protein sequence ID" value="HIT95132.1"/>
    <property type="molecule type" value="Genomic_DNA"/>
</dbReference>
<dbReference type="InterPro" id="IPR050222">
    <property type="entry name" value="MATE_MdtK"/>
</dbReference>
<evidence type="ECO:0000256" key="9">
    <source>
        <dbReference type="ARBA" id="ARBA00022989"/>
    </source>
</evidence>
<evidence type="ECO:0000256" key="1">
    <source>
        <dbReference type="ARBA" id="ARBA00003408"/>
    </source>
</evidence>
<feature type="transmembrane region" description="Helical" evidence="13">
    <location>
        <begin position="389"/>
        <end position="412"/>
    </location>
</feature>
<evidence type="ECO:0000313" key="15">
    <source>
        <dbReference type="Proteomes" id="UP000824160"/>
    </source>
</evidence>
<comment type="similarity">
    <text evidence="3">Belongs to the multi antimicrobial extrusion (MATE) (TC 2.A.66.1) family.</text>
</comment>
<evidence type="ECO:0000256" key="7">
    <source>
        <dbReference type="ARBA" id="ARBA00022475"/>
    </source>
</evidence>
<feature type="transmembrane region" description="Helical" evidence="13">
    <location>
        <begin position="97"/>
        <end position="116"/>
    </location>
</feature>
<comment type="caution">
    <text evidence="14">The sequence shown here is derived from an EMBL/GenBank/DDBJ whole genome shotgun (WGS) entry which is preliminary data.</text>
</comment>
<evidence type="ECO:0000256" key="11">
    <source>
        <dbReference type="ARBA" id="ARBA00023136"/>
    </source>
</evidence>
<comment type="subcellular location">
    <subcellularLocation>
        <location evidence="2">Cell membrane</location>
        <topology evidence="2">Multi-pass membrane protein</topology>
    </subcellularLocation>
</comment>
<feature type="transmembrane region" description="Helical" evidence="13">
    <location>
        <begin position="196"/>
        <end position="217"/>
    </location>
</feature>
<keyword evidence="11 13" id="KW-0472">Membrane</keyword>
<dbReference type="PANTHER" id="PTHR43298">
    <property type="entry name" value="MULTIDRUG RESISTANCE PROTEIN NORM-RELATED"/>
    <property type="match status" value="1"/>
</dbReference>
<feature type="transmembrane region" description="Helical" evidence="13">
    <location>
        <begin position="54"/>
        <end position="76"/>
    </location>
</feature>
<keyword evidence="5" id="KW-0813">Transport</keyword>
<evidence type="ECO:0000256" key="6">
    <source>
        <dbReference type="ARBA" id="ARBA00022449"/>
    </source>
</evidence>
<reference evidence="14" key="2">
    <citation type="journal article" date="2021" name="PeerJ">
        <title>Extensive microbial diversity within the chicken gut microbiome revealed by metagenomics and culture.</title>
        <authorList>
            <person name="Gilroy R."/>
            <person name="Ravi A."/>
            <person name="Getino M."/>
            <person name="Pursley I."/>
            <person name="Horton D.L."/>
            <person name="Alikhan N.F."/>
            <person name="Baker D."/>
            <person name="Gharbi K."/>
            <person name="Hall N."/>
            <person name="Watson M."/>
            <person name="Adriaenssens E.M."/>
            <person name="Foster-Nyarko E."/>
            <person name="Jarju S."/>
            <person name="Secka A."/>
            <person name="Antonio M."/>
            <person name="Oren A."/>
            <person name="Chaudhuri R.R."/>
            <person name="La Ragione R."/>
            <person name="Hildebrand F."/>
            <person name="Pallen M.J."/>
        </authorList>
    </citation>
    <scope>NUCLEOTIDE SEQUENCE</scope>
    <source>
        <strain evidence="14">ChiBcec7-5410</strain>
    </source>
</reference>
<reference evidence="14" key="1">
    <citation type="submission" date="2020-10" db="EMBL/GenBank/DDBJ databases">
        <authorList>
            <person name="Gilroy R."/>
        </authorList>
    </citation>
    <scope>NUCLEOTIDE SEQUENCE</scope>
    <source>
        <strain evidence="14">ChiBcec7-5410</strain>
    </source>
</reference>
<keyword evidence="10" id="KW-0406">Ion transport</keyword>
<dbReference type="GO" id="GO:0015297">
    <property type="term" value="F:antiporter activity"/>
    <property type="evidence" value="ECO:0007669"/>
    <property type="project" value="UniProtKB-KW"/>
</dbReference>
<dbReference type="Pfam" id="PF01554">
    <property type="entry name" value="MatE"/>
    <property type="match status" value="2"/>
</dbReference>
<protein>
    <recommendedName>
        <fullName evidence="4">Probable multidrug resistance protein NorM</fullName>
    </recommendedName>
    <alternativeName>
        <fullName evidence="12">Multidrug-efflux transporter</fullName>
    </alternativeName>
</protein>